<name>X1RFX0_9ZZZZ</name>
<reference evidence="1" key="1">
    <citation type="journal article" date="2014" name="Front. Microbiol.">
        <title>High frequency of phylogenetically diverse reductive dehalogenase-homologous genes in deep subseafloor sedimentary metagenomes.</title>
        <authorList>
            <person name="Kawai M."/>
            <person name="Futagami T."/>
            <person name="Toyoda A."/>
            <person name="Takaki Y."/>
            <person name="Nishi S."/>
            <person name="Hori S."/>
            <person name="Arai W."/>
            <person name="Tsubouchi T."/>
            <person name="Morono Y."/>
            <person name="Uchiyama I."/>
            <person name="Ito T."/>
            <person name="Fujiyama A."/>
            <person name="Inagaki F."/>
            <person name="Takami H."/>
        </authorList>
    </citation>
    <scope>NUCLEOTIDE SEQUENCE</scope>
    <source>
        <strain evidence="1">Expedition CK06-06</strain>
    </source>
</reference>
<organism evidence="1">
    <name type="scientific">marine sediment metagenome</name>
    <dbReference type="NCBI Taxonomy" id="412755"/>
    <lineage>
        <taxon>unclassified sequences</taxon>
        <taxon>metagenomes</taxon>
        <taxon>ecological metagenomes</taxon>
    </lineage>
</organism>
<evidence type="ECO:0000313" key="1">
    <source>
        <dbReference type="EMBL" id="GAI65901.1"/>
    </source>
</evidence>
<accession>X1RFX0</accession>
<comment type="caution">
    <text evidence="1">The sequence shown here is derived from an EMBL/GenBank/DDBJ whole genome shotgun (WGS) entry which is preliminary data.</text>
</comment>
<dbReference type="EMBL" id="BARW01003329">
    <property type="protein sequence ID" value="GAI65901.1"/>
    <property type="molecule type" value="Genomic_DNA"/>
</dbReference>
<protein>
    <submittedName>
        <fullName evidence="1">Uncharacterized protein</fullName>
    </submittedName>
</protein>
<dbReference type="AlphaFoldDB" id="X1RFX0"/>
<sequence>GCLGEIEELKNTIDGKEILKLKNLCEVCSRKATCEYLDEIKRQIELDDSETCFNDLGFLCSGFIANKCKEKCIDYNTPCRGCKPSVDRSGIRMLGLFGTLAGNVEIATEHSVKGATDKLADEDDDLTDSLPDIVGNFFRFTLPTSGLPKGRIPSSGTLLEDVFIGRLIEEIPLISGLLGGSKSISLTLKFIESYEKANKIEVSKQVKKFRSELLILEDELQNAINKEDSAKYKEVTEKIRKIAGNMNLSNVFFAGFKNKIKDNDNFDDYKTHIFEIVEGTYKNGSVEYKIDSDGILTEIKIKEGLV</sequence>
<gene>
    <name evidence="1" type="ORF">S12H4_08570</name>
</gene>
<feature type="non-terminal residue" evidence="1">
    <location>
        <position position="1"/>
    </location>
</feature>
<proteinExistence type="predicted"/>